<evidence type="ECO:0000256" key="7">
    <source>
        <dbReference type="HAMAP-Rule" id="MF_00558"/>
    </source>
</evidence>
<feature type="binding site" evidence="7">
    <location>
        <position position="98"/>
    </location>
    <ligand>
        <name>ATP</name>
        <dbReference type="ChEBI" id="CHEBI:30616"/>
    </ligand>
</feature>
<comment type="cofactor">
    <cofactor evidence="7">
        <name>Mg(2+)</name>
        <dbReference type="ChEBI" id="CHEBI:18420"/>
    </cofactor>
    <text evidence="7">Binds 1 Mg(2+) ion per subunit.</text>
</comment>
<sequence>MKLHEHQAKEIFSRYGLPVPEGKVAFTLKEAKQVAEELGAFPLVVKAQVHCGGRGKAGGVKIVKTIDELQQAVEGMLGKVLKTFQCPDGKPVNRVWIEKATAIDKEYYLSITLDRARSKPVVMASAAGGMEIEEIAKEHPEAILIEEVDPELGLMPYQARKLAFKLGLPVKDFSNVLLTLYKIYIELDASLVEINPLVIDKDGKLIALDAKLEIDENALFRHKDIEEMEDETQISPLEVEAHKYGLNYIKLSGSIGCMVNGAGLAMATMDIIKLAGGEPANFLDVGGGANVEQIANAFRILMADEDVKAVFVNIFGGILRCDRLAQGLVEAGKLVELNVPIVVRMEGTNVEEGKRILAESGMNFINAKDMWDGARKAVELAQKAS</sequence>
<dbReference type="Pfam" id="PF08442">
    <property type="entry name" value="ATP-grasp_2"/>
    <property type="match status" value="1"/>
</dbReference>
<dbReference type="EMBL" id="RCCJ01000001">
    <property type="protein sequence ID" value="RLJ69896.1"/>
    <property type="molecule type" value="Genomic_DNA"/>
</dbReference>
<dbReference type="RefSeq" id="WP_121008834.1">
    <property type="nucleotide sequence ID" value="NZ_RCCJ01000001.1"/>
</dbReference>
<feature type="binding site" evidence="7">
    <location>
        <position position="106"/>
    </location>
    <ligand>
        <name>ATP</name>
        <dbReference type="ChEBI" id="CHEBI:30616"/>
    </ligand>
</feature>
<dbReference type="NCBIfam" id="NF001913">
    <property type="entry name" value="PRK00696.1"/>
    <property type="match status" value="1"/>
</dbReference>
<feature type="binding site" evidence="7">
    <location>
        <begin position="317"/>
        <end position="319"/>
    </location>
    <ligand>
        <name>substrate</name>
        <note>ligand shared with subunit alpha</note>
    </ligand>
</feature>
<dbReference type="PROSITE" id="PS01217">
    <property type="entry name" value="SUCCINYL_COA_LIG_3"/>
    <property type="match status" value="1"/>
</dbReference>
<feature type="binding site" evidence="7">
    <location>
        <position position="101"/>
    </location>
    <ligand>
        <name>ATP</name>
        <dbReference type="ChEBI" id="CHEBI:30616"/>
    </ligand>
</feature>
<dbReference type="Gene3D" id="3.30.1490.20">
    <property type="entry name" value="ATP-grasp fold, A domain"/>
    <property type="match status" value="1"/>
</dbReference>
<evidence type="ECO:0000256" key="2">
    <source>
        <dbReference type="ARBA" id="ARBA00022532"/>
    </source>
</evidence>
<dbReference type="InterPro" id="IPR016102">
    <property type="entry name" value="Succinyl-CoA_synth-like"/>
</dbReference>
<dbReference type="Proteomes" id="UP000267841">
    <property type="component" value="Unassembled WGS sequence"/>
</dbReference>
<dbReference type="AlphaFoldDB" id="A0A497XLY6"/>
<dbReference type="EC" id="6.2.1.5" evidence="7"/>
<keyword evidence="3 7" id="KW-0436">Ligase</keyword>
<dbReference type="GO" id="GO:0005524">
    <property type="term" value="F:ATP binding"/>
    <property type="evidence" value="ECO:0007669"/>
    <property type="project" value="UniProtKB-UniRule"/>
</dbReference>
<evidence type="ECO:0000256" key="8">
    <source>
        <dbReference type="PROSITE-ProRule" id="PRU00409"/>
    </source>
</evidence>
<reference evidence="10 11" key="1">
    <citation type="submission" date="2018-10" db="EMBL/GenBank/DDBJ databases">
        <title>Genomic Encyclopedia of Archaeal and Bacterial Type Strains, Phase II (KMG-II): from individual species to whole genera.</title>
        <authorList>
            <person name="Goeker M."/>
        </authorList>
    </citation>
    <scope>NUCLEOTIDE SEQUENCE [LARGE SCALE GENOMIC DNA]</scope>
    <source>
        <strain evidence="10 11">DSM 16510</strain>
    </source>
</reference>
<keyword evidence="6 7" id="KW-0460">Magnesium</keyword>
<feature type="binding site" evidence="7">
    <location>
        <position position="195"/>
    </location>
    <ligand>
        <name>Mg(2+)</name>
        <dbReference type="ChEBI" id="CHEBI:18420"/>
    </ligand>
</feature>
<keyword evidence="2 7" id="KW-0816">Tricarboxylic acid cycle</keyword>
<dbReference type="InterPro" id="IPR005809">
    <property type="entry name" value="Succ_CoA_ligase-like_bsu"/>
</dbReference>
<dbReference type="NCBIfam" id="TIGR01016">
    <property type="entry name" value="sucCoAbeta"/>
    <property type="match status" value="1"/>
</dbReference>
<dbReference type="GO" id="GO:0042709">
    <property type="term" value="C:succinate-CoA ligase complex"/>
    <property type="evidence" value="ECO:0007669"/>
    <property type="project" value="UniProtKB-ARBA"/>
</dbReference>
<dbReference type="Pfam" id="PF00549">
    <property type="entry name" value="Ligase_CoA"/>
    <property type="match status" value="1"/>
</dbReference>
<comment type="function">
    <text evidence="7">Succinyl-CoA synthetase functions in the citric acid cycle (TCA), coupling the hydrolysis of succinyl-CoA to the synthesis of either ATP or GTP and thus represents the only step of substrate-level phosphorylation in the TCA. The beta subunit provides nucleotide specificity of the enzyme and binds the substrate succinate, while the binding sites for coenzyme A and phosphate are found in the alpha subunit.</text>
</comment>
<proteinExistence type="inferred from homology"/>
<evidence type="ECO:0000259" key="9">
    <source>
        <dbReference type="PROSITE" id="PS50975"/>
    </source>
</evidence>
<evidence type="ECO:0000313" key="11">
    <source>
        <dbReference type="Proteomes" id="UP000267841"/>
    </source>
</evidence>
<evidence type="ECO:0000256" key="5">
    <source>
        <dbReference type="ARBA" id="ARBA00022741"/>
    </source>
</evidence>
<feature type="binding site" evidence="7">
    <location>
        <position position="46"/>
    </location>
    <ligand>
        <name>ATP</name>
        <dbReference type="ChEBI" id="CHEBI:30616"/>
    </ligand>
</feature>
<dbReference type="OrthoDB" id="9802602at2"/>
<gene>
    <name evidence="7" type="primary">sucC</name>
    <name evidence="10" type="ORF">BCF55_0154</name>
</gene>
<keyword evidence="7 8" id="KW-0067">ATP-binding</keyword>
<dbReference type="InterPro" id="IPR005811">
    <property type="entry name" value="SUCC_ACL_C"/>
</dbReference>
<dbReference type="PROSITE" id="PS50975">
    <property type="entry name" value="ATP_GRASP"/>
    <property type="match status" value="1"/>
</dbReference>
<feature type="binding site" evidence="7">
    <location>
        <begin position="53"/>
        <end position="55"/>
    </location>
    <ligand>
        <name>ATP</name>
        <dbReference type="ChEBI" id="CHEBI:30616"/>
    </ligand>
</feature>
<feature type="domain" description="ATP-grasp" evidence="9">
    <location>
        <begin position="9"/>
        <end position="223"/>
    </location>
</feature>
<dbReference type="UniPathway" id="UPA00223">
    <property type="reaction ID" value="UER00999"/>
</dbReference>
<accession>A0A497XLY6</accession>
<dbReference type="GO" id="GO:0006099">
    <property type="term" value="P:tricarboxylic acid cycle"/>
    <property type="evidence" value="ECO:0007669"/>
    <property type="project" value="UniProtKB-UniRule"/>
</dbReference>
<comment type="caution">
    <text evidence="10">The sequence shown here is derived from an EMBL/GenBank/DDBJ whole genome shotgun (WGS) entry which is preliminary data.</text>
</comment>
<evidence type="ECO:0000313" key="10">
    <source>
        <dbReference type="EMBL" id="RLJ69896.1"/>
    </source>
</evidence>
<comment type="similarity">
    <text evidence="1 7">Belongs to the succinate/malate CoA ligase beta subunit family.</text>
</comment>
<dbReference type="PANTHER" id="PTHR11815:SF10">
    <property type="entry name" value="SUCCINATE--COA LIGASE [GDP-FORMING] SUBUNIT BETA, MITOCHONDRIAL"/>
    <property type="match status" value="1"/>
</dbReference>
<dbReference type="HAMAP" id="MF_00558">
    <property type="entry name" value="Succ_CoA_beta"/>
    <property type="match status" value="1"/>
</dbReference>
<comment type="subunit">
    <text evidence="7">Heterotetramer of two alpha and two beta subunits.</text>
</comment>
<dbReference type="GO" id="GO:0000287">
    <property type="term" value="F:magnesium ion binding"/>
    <property type="evidence" value="ECO:0007669"/>
    <property type="project" value="UniProtKB-UniRule"/>
</dbReference>
<dbReference type="InterPro" id="IPR017866">
    <property type="entry name" value="Succ-CoA_synthase_bsu_CS"/>
</dbReference>
<feature type="binding site" evidence="7">
    <location>
        <position position="209"/>
    </location>
    <ligand>
        <name>Mg(2+)</name>
        <dbReference type="ChEBI" id="CHEBI:18420"/>
    </ligand>
</feature>
<dbReference type="FunFam" id="3.30.470.20:FF:000002">
    <property type="entry name" value="Succinate--CoA ligase [ADP-forming] subunit beta"/>
    <property type="match status" value="1"/>
</dbReference>
<evidence type="ECO:0000256" key="3">
    <source>
        <dbReference type="ARBA" id="ARBA00022598"/>
    </source>
</evidence>
<dbReference type="PANTHER" id="PTHR11815">
    <property type="entry name" value="SUCCINYL-COA SYNTHETASE BETA CHAIN"/>
    <property type="match status" value="1"/>
</dbReference>
<evidence type="ECO:0000256" key="1">
    <source>
        <dbReference type="ARBA" id="ARBA00009182"/>
    </source>
</evidence>
<keyword evidence="11" id="KW-1185">Reference proteome</keyword>
<dbReference type="Gene3D" id="3.30.470.20">
    <property type="entry name" value="ATP-grasp fold, B domain"/>
    <property type="match status" value="1"/>
</dbReference>
<dbReference type="FunFam" id="3.40.50.261:FF:000001">
    <property type="entry name" value="Succinate--CoA ligase [ADP-forming] subunit beta"/>
    <property type="match status" value="1"/>
</dbReference>
<name>A0A497XLY6_9AQUI</name>
<dbReference type="InterPro" id="IPR013650">
    <property type="entry name" value="ATP-grasp_succ-CoA_synth-type"/>
</dbReference>
<dbReference type="SUPFAM" id="SSF56059">
    <property type="entry name" value="Glutathione synthetase ATP-binding domain-like"/>
    <property type="match status" value="1"/>
</dbReference>
<comment type="pathway">
    <text evidence="7">Carbohydrate metabolism; tricarboxylic acid cycle; succinate from succinyl-CoA (ligase route): step 1/1.</text>
</comment>
<dbReference type="GO" id="GO:0005829">
    <property type="term" value="C:cytosol"/>
    <property type="evidence" value="ECO:0007669"/>
    <property type="project" value="TreeGrafter"/>
</dbReference>
<dbReference type="FunFam" id="3.30.1490.20:FF:000002">
    <property type="entry name" value="Succinate--CoA ligase [ADP-forming] subunit beta"/>
    <property type="match status" value="1"/>
</dbReference>
<evidence type="ECO:0000256" key="4">
    <source>
        <dbReference type="ARBA" id="ARBA00022723"/>
    </source>
</evidence>
<keyword evidence="4 7" id="KW-0479">Metal-binding</keyword>
<feature type="binding site" evidence="7">
    <location>
        <position position="260"/>
    </location>
    <ligand>
        <name>substrate</name>
        <note>ligand shared with subunit alpha</note>
    </ligand>
</feature>
<keyword evidence="5 7" id="KW-0547">Nucleotide-binding</keyword>
<evidence type="ECO:0000256" key="6">
    <source>
        <dbReference type="ARBA" id="ARBA00022842"/>
    </source>
</evidence>
<organism evidence="10 11">
    <name type="scientific">Hydrogenivirga caldilitoris</name>
    <dbReference type="NCBI Taxonomy" id="246264"/>
    <lineage>
        <taxon>Bacteria</taxon>
        <taxon>Pseudomonadati</taxon>
        <taxon>Aquificota</taxon>
        <taxon>Aquificia</taxon>
        <taxon>Aquificales</taxon>
        <taxon>Aquificaceae</taxon>
        <taxon>Hydrogenivirga</taxon>
    </lineage>
</organism>
<dbReference type="PIRSF" id="PIRSF001554">
    <property type="entry name" value="SucCS_beta"/>
    <property type="match status" value="1"/>
</dbReference>
<dbReference type="Gene3D" id="3.40.50.261">
    <property type="entry name" value="Succinyl-CoA synthetase domains"/>
    <property type="match status" value="1"/>
</dbReference>
<comment type="catalytic activity">
    <reaction evidence="7">
        <text>GTP + succinate + CoA = succinyl-CoA + GDP + phosphate</text>
        <dbReference type="Rhea" id="RHEA:22120"/>
        <dbReference type="ChEBI" id="CHEBI:30031"/>
        <dbReference type="ChEBI" id="CHEBI:37565"/>
        <dbReference type="ChEBI" id="CHEBI:43474"/>
        <dbReference type="ChEBI" id="CHEBI:57287"/>
        <dbReference type="ChEBI" id="CHEBI:57292"/>
        <dbReference type="ChEBI" id="CHEBI:58189"/>
    </reaction>
</comment>
<dbReference type="GO" id="GO:0004776">
    <property type="term" value="F:succinate-CoA ligase (GDP-forming) activity"/>
    <property type="evidence" value="ECO:0007669"/>
    <property type="project" value="RHEA"/>
</dbReference>
<dbReference type="InterPro" id="IPR011761">
    <property type="entry name" value="ATP-grasp"/>
</dbReference>
<dbReference type="GO" id="GO:0006104">
    <property type="term" value="P:succinyl-CoA metabolic process"/>
    <property type="evidence" value="ECO:0007669"/>
    <property type="project" value="TreeGrafter"/>
</dbReference>
<dbReference type="SUPFAM" id="SSF52210">
    <property type="entry name" value="Succinyl-CoA synthetase domains"/>
    <property type="match status" value="1"/>
</dbReference>
<comment type="catalytic activity">
    <reaction evidence="7">
        <text>succinate + ATP + CoA = succinyl-CoA + ADP + phosphate</text>
        <dbReference type="Rhea" id="RHEA:17661"/>
        <dbReference type="ChEBI" id="CHEBI:30031"/>
        <dbReference type="ChEBI" id="CHEBI:30616"/>
        <dbReference type="ChEBI" id="CHEBI:43474"/>
        <dbReference type="ChEBI" id="CHEBI:57287"/>
        <dbReference type="ChEBI" id="CHEBI:57292"/>
        <dbReference type="ChEBI" id="CHEBI:456216"/>
        <dbReference type="EC" id="6.2.1.5"/>
    </reaction>
</comment>
<dbReference type="GO" id="GO:0004775">
    <property type="term" value="F:succinate-CoA ligase (ADP-forming) activity"/>
    <property type="evidence" value="ECO:0007669"/>
    <property type="project" value="UniProtKB-UniRule"/>
</dbReference>
<protein>
    <recommendedName>
        <fullName evidence="7">Succinate--CoA ligase [ADP-forming] subunit beta</fullName>
        <ecNumber evidence="7">6.2.1.5</ecNumber>
    </recommendedName>
    <alternativeName>
        <fullName evidence="7">Succinyl-CoA synthetase subunit beta</fullName>
        <shortName evidence="7">SCS-beta</shortName>
    </alternativeName>
</protein>
<dbReference type="InterPro" id="IPR013815">
    <property type="entry name" value="ATP_grasp_subdomain_1"/>
</dbReference>